<dbReference type="InterPro" id="IPR011335">
    <property type="entry name" value="Restrct_endonuc-II-like"/>
</dbReference>
<evidence type="ECO:0000313" key="3">
    <source>
        <dbReference type="Proteomes" id="UP000035425"/>
    </source>
</evidence>
<accession>A0ABR5F826</accession>
<dbReference type="Pfam" id="PF05685">
    <property type="entry name" value="Uma2"/>
    <property type="match status" value="1"/>
</dbReference>
<evidence type="ECO:0000313" key="2">
    <source>
        <dbReference type="EMBL" id="KLL12768.1"/>
    </source>
</evidence>
<dbReference type="InterPro" id="IPR008538">
    <property type="entry name" value="Uma2"/>
</dbReference>
<comment type="caution">
    <text evidence="2">The sequence shown here is derived from an EMBL/GenBank/DDBJ whole genome shotgun (WGS) entry which is preliminary data.</text>
</comment>
<dbReference type="Gene3D" id="3.90.1570.10">
    <property type="entry name" value="tt1808, chain A"/>
    <property type="match status" value="1"/>
</dbReference>
<protein>
    <recommendedName>
        <fullName evidence="1">Putative restriction endonuclease domain-containing protein</fullName>
    </recommendedName>
</protein>
<dbReference type="PANTHER" id="PTHR35400">
    <property type="entry name" value="SLR1083 PROTEIN"/>
    <property type="match status" value="1"/>
</dbReference>
<dbReference type="Proteomes" id="UP000035425">
    <property type="component" value="Unassembled WGS sequence"/>
</dbReference>
<dbReference type="EMBL" id="JWIO01000003">
    <property type="protein sequence ID" value="KLL12768.1"/>
    <property type="molecule type" value="Genomic_DNA"/>
</dbReference>
<dbReference type="SUPFAM" id="SSF52980">
    <property type="entry name" value="Restriction endonuclease-like"/>
    <property type="match status" value="1"/>
</dbReference>
<evidence type="ECO:0000259" key="1">
    <source>
        <dbReference type="Pfam" id="PF05685"/>
    </source>
</evidence>
<proteinExistence type="predicted"/>
<dbReference type="RefSeq" id="WP_047221684.1">
    <property type="nucleotide sequence ID" value="NZ_JWIO01000003.1"/>
</dbReference>
<keyword evidence="3" id="KW-1185">Reference proteome</keyword>
<sequence>MTTALPEDSWLLRIQPQPARVTAAEYEALPEEIARAIEIVDGYVVFCEAPTPDHQTAGRRLANLLERHARRAMARGHGCLTVNNDVDLRLRDIPLLNRSPDVILYRCLDRAAGERLRAEHALLVIEIVSPGSETQDTTDKLGEYARAGIAHYWIARLDNDGVTSIERYALDRATLLYKHLGTFMKDEAGGAPEVTNPIPITIDWDDLLF</sequence>
<name>A0ABR5F826_9ACTN</name>
<gene>
    <name evidence="2" type="ORF">FrCorBMG51_02885</name>
</gene>
<reference evidence="2 3" key="1">
    <citation type="submission" date="2014-12" db="EMBL/GenBank/DDBJ databases">
        <title>Frankia sp. BMG5.1 draft genome.</title>
        <authorList>
            <person name="Gtari M."/>
            <person name="Ghodhbane-Gtari F."/>
            <person name="Nouioui I."/>
            <person name="Ktari A."/>
            <person name="Hezbri K."/>
            <person name="Mimouni W."/>
            <person name="Sbissi I."/>
            <person name="Ayari A."/>
            <person name="Yamanaka T."/>
            <person name="Normand P."/>
            <person name="Tisa L.S."/>
            <person name="Boudabous A."/>
        </authorList>
    </citation>
    <scope>NUCLEOTIDE SEQUENCE [LARGE SCALE GENOMIC DNA]</scope>
    <source>
        <strain evidence="2 3">BMG5.1</strain>
    </source>
</reference>
<feature type="domain" description="Putative restriction endonuclease" evidence="1">
    <location>
        <begin position="24"/>
        <end position="163"/>
    </location>
</feature>
<dbReference type="CDD" id="cd06260">
    <property type="entry name" value="DUF820-like"/>
    <property type="match status" value="1"/>
</dbReference>
<dbReference type="InterPro" id="IPR012296">
    <property type="entry name" value="Nuclease_put_TT1808"/>
</dbReference>
<dbReference type="PANTHER" id="PTHR35400:SF3">
    <property type="entry name" value="SLL1072 PROTEIN"/>
    <property type="match status" value="1"/>
</dbReference>
<organism evidence="2 3">
    <name type="scientific">Protofrankia coriariae</name>
    <dbReference type="NCBI Taxonomy" id="1562887"/>
    <lineage>
        <taxon>Bacteria</taxon>
        <taxon>Bacillati</taxon>
        <taxon>Actinomycetota</taxon>
        <taxon>Actinomycetes</taxon>
        <taxon>Frankiales</taxon>
        <taxon>Frankiaceae</taxon>
        <taxon>Protofrankia</taxon>
    </lineage>
</organism>